<feature type="transmembrane region" description="Helical" evidence="7">
    <location>
        <begin position="20"/>
        <end position="41"/>
    </location>
</feature>
<sequence length="300" mass="32397">MGGLMAFGVARIASYPAWKVLFLLFGDITLLWGVLMLLLVLDGPASAPFFTPRERQIAVARVSFTQLDGKGNYDSSYVIEALKDPSVYLLSIYSLLHCICNGALANFSTIVVSGFGFSTFSTLLLQVPNSVLTMLVVLGTSWLAHKVPSASCYLAMILILTGLVGAIMVGEIDPRNHVARLIGMYLFSCMVCAFPLVLSLLTSNVAGHTKKTFSNAMLFVTYCAGNTAGLQVFLAKEAPSYPTAFATMIGCLAGALIAMILYRILLARENNRRDRLLGVPVVASSVEGFNEQKNDLTDKQ</sequence>
<dbReference type="InterPro" id="IPR036259">
    <property type="entry name" value="MFS_trans_sf"/>
</dbReference>
<evidence type="ECO:0000256" key="4">
    <source>
        <dbReference type="ARBA" id="ARBA00022989"/>
    </source>
</evidence>
<dbReference type="Pfam" id="PF07690">
    <property type="entry name" value="MFS_1"/>
    <property type="match status" value="1"/>
</dbReference>
<evidence type="ECO:0000256" key="3">
    <source>
        <dbReference type="ARBA" id="ARBA00022692"/>
    </source>
</evidence>
<evidence type="ECO:0000256" key="1">
    <source>
        <dbReference type="ARBA" id="ARBA00004141"/>
    </source>
</evidence>
<proteinExistence type="predicted"/>
<dbReference type="InterPro" id="IPR011701">
    <property type="entry name" value="MFS"/>
</dbReference>
<dbReference type="EMBL" id="JAGMUV010000020">
    <property type="protein sequence ID" value="KAH7126050.1"/>
    <property type="molecule type" value="Genomic_DNA"/>
</dbReference>
<feature type="transmembrane region" description="Helical" evidence="7">
    <location>
        <begin position="151"/>
        <end position="170"/>
    </location>
</feature>
<dbReference type="PANTHER" id="PTHR43791:SF103">
    <property type="entry name" value="MAJOR FACILITATOR SUPERFAMILY (MFS) PROFILE DOMAIN-CONTAINING PROTEIN-RELATED"/>
    <property type="match status" value="1"/>
</dbReference>
<keyword evidence="2" id="KW-0813">Transport</keyword>
<feature type="transmembrane region" description="Helical" evidence="7">
    <location>
        <begin position="241"/>
        <end position="265"/>
    </location>
</feature>
<dbReference type="GO" id="GO:0022857">
    <property type="term" value="F:transmembrane transporter activity"/>
    <property type="evidence" value="ECO:0007669"/>
    <property type="project" value="InterPro"/>
</dbReference>
<comment type="caution">
    <text evidence="8">The sequence shown here is derived from an EMBL/GenBank/DDBJ whole genome shotgun (WGS) entry which is preliminary data.</text>
</comment>
<feature type="transmembrane region" description="Helical" evidence="7">
    <location>
        <begin position="123"/>
        <end position="144"/>
    </location>
</feature>
<keyword evidence="4 7" id="KW-1133">Transmembrane helix</keyword>
<dbReference type="Proteomes" id="UP000738349">
    <property type="component" value="Unassembled WGS sequence"/>
</dbReference>
<dbReference type="Gene3D" id="1.20.1250.20">
    <property type="entry name" value="MFS general substrate transporter like domains"/>
    <property type="match status" value="1"/>
</dbReference>
<keyword evidence="6" id="KW-0325">Glycoprotein</keyword>
<feature type="transmembrane region" description="Helical" evidence="7">
    <location>
        <begin position="213"/>
        <end position="235"/>
    </location>
</feature>
<evidence type="ECO:0000256" key="5">
    <source>
        <dbReference type="ARBA" id="ARBA00023136"/>
    </source>
</evidence>
<dbReference type="AlphaFoldDB" id="A0A9P9IP06"/>
<evidence type="ECO:0000256" key="2">
    <source>
        <dbReference type="ARBA" id="ARBA00022448"/>
    </source>
</evidence>
<evidence type="ECO:0000256" key="6">
    <source>
        <dbReference type="ARBA" id="ARBA00023180"/>
    </source>
</evidence>
<keyword evidence="9" id="KW-1185">Reference proteome</keyword>
<dbReference type="OrthoDB" id="6730379at2759"/>
<reference evidence="8" key="1">
    <citation type="journal article" date="2021" name="Nat. Commun.">
        <title>Genetic determinants of endophytism in the Arabidopsis root mycobiome.</title>
        <authorList>
            <person name="Mesny F."/>
            <person name="Miyauchi S."/>
            <person name="Thiergart T."/>
            <person name="Pickel B."/>
            <person name="Atanasova L."/>
            <person name="Karlsson M."/>
            <person name="Huettel B."/>
            <person name="Barry K.W."/>
            <person name="Haridas S."/>
            <person name="Chen C."/>
            <person name="Bauer D."/>
            <person name="Andreopoulos W."/>
            <person name="Pangilinan J."/>
            <person name="LaButti K."/>
            <person name="Riley R."/>
            <person name="Lipzen A."/>
            <person name="Clum A."/>
            <person name="Drula E."/>
            <person name="Henrissat B."/>
            <person name="Kohler A."/>
            <person name="Grigoriev I.V."/>
            <person name="Martin F.M."/>
            <person name="Hacquard S."/>
        </authorList>
    </citation>
    <scope>NUCLEOTIDE SEQUENCE</scope>
    <source>
        <strain evidence="8">MPI-CAGE-AT-0147</strain>
    </source>
</reference>
<evidence type="ECO:0000256" key="7">
    <source>
        <dbReference type="SAM" id="Phobius"/>
    </source>
</evidence>
<evidence type="ECO:0000313" key="9">
    <source>
        <dbReference type="Proteomes" id="UP000738349"/>
    </source>
</evidence>
<comment type="subcellular location">
    <subcellularLocation>
        <location evidence="1">Membrane</location>
        <topology evidence="1">Multi-pass membrane protein</topology>
    </subcellularLocation>
</comment>
<dbReference type="PANTHER" id="PTHR43791">
    <property type="entry name" value="PERMEASE-RELATED"/>
    <property type="match status" value="1"/>
</dbReference>
<gene>
    <name evidence="8" type="ORF">EDB81DRAFT_860690</name>
</gene>
<name>A0A9P9IP06_9HYPO</name>
<dbReference type="GO" id="GO:0016020">
    <property type="term" value="C:membrane"/>
    <property type="evidence" value="ECO:0007669"/>
    <property type="project" value="UniProtKB-SubCell"/>
</dbReference>
<accession>A0A9P9IP06</accession>
<protein>
    <submittedName>
        <fullName evidence="8">Major facilitator superfamily domain-containing protein</fullName>
    </submittedName>
</protein>
<keyword evidence="3 7" id="KW-0812">Transmembrane</keyword>
<dbReference type="SUPFAM" id="SSF103473">
    <property type="entry name" value="MFS general substrate transporter"/>
    <property type="match status" value="1"/>
</dbReference>
<feature type="transmembrane region" description="Helical" evidence="7">
    <location>
        <begin position="182"/>
        <end position="201"/>
    </location>
</feature>
<evidence type="ECO:0000313" key="8">
    <source>
        <dbReference type="EMBL" id="KAH7126050.1"/>
    </source>
</evidence>
<keyword evidence="5 7" id="KW-0472">Membrane</keyword>
<organism evidence="8 9">
    <name type="scientific">Dactylonectria macrodidyma</name>
    <dbReference type="NCBI Taxonomy" id="307937"/>
    <lineage>
        <taxon>Eukaryota</taxon>
        <taxon>Fungi</taxon>
        <taxon>Dikarya</taxon>
        <taxon>Ascomycota</taxon>
        <taxon>Pezizomycotina</taxon>
        <taxon>Sordariomycetes</taxon>
        <taxon>Hypocreomycetidae</taxon>
        <taxon>Hypocreales</taxon>
        <taxon>Nectriaceae</taxon>
        <taxon>Dactylonectria</taxon>
    </lineage>
</organism>